<feature type="chain" id="PRO_5030060449" evidence="6">
    <location>
        <begin position="28"/>
        <end position="600"/>
    </location>
</feature>
<dbReference type="SUPFAM" id="SSF53474">
    <property type="entry name" value="alpha/beta-Hydrolases"/>
    <property type="match status" value="1"/>
</dbReference>
<organism evidence="7 8">
    <name type="scientific">Microbotryum saponariae</name>
    <dbReference type="NCBI Taxonomy" id="289078"/>
    <lineage>
        <taxon>Eukaryota</taxon>
        <taxon>Fungi</taxon>
        <taxon>Dikarya</taxon>
        <taxon>Basidiomycota</taxon>
        <taxon>Pucciniomycotina</taxon>
        <taxon>Microbotryomycetes</taxon>
        <taxon>Microbotryales</taxon>
        <taxon>Microbotryaceae</taxon>
        <taxon>Microbotryum</taxon>
    </lineage>
</organism>
<evidence type="ECO:0000256" key="1">
    <source>
        <dbReference type="ARBA" id="ARBA00011079"/>
    </source>
</evidence>
<evidence type="ECO:0000256" key="2">
    <source>
        <dbReference type="ARBA" id="ARBA00022670"/>
    </source>
</evidence>
<dbReference type="Gene3D" id="3.40.50.1820">
    <property type="entry name" value="alpha/beta hydrolase"/>
    <property type="match status" value="2"/>
</dbReference>
<dbReference type="InterPro" id="IPR029058">
    <property type="entry name" value="AB_hydrolase_fold"/>
</dbReference>
<dbReference type="EMBL" id="FMWP01000138">
    <property type="protein sequence ID" value="SDA03877.1"/>
    <property type="molecule type" value="Genomic_DNA"/>
</dbReference>
<evidence type="ECO:0000313" key="7">
    <source>
        <dbReference type="EMBL" id="SDA03877.1"/>
    </source>
</evidence>
<dbReference type="GO" id="GO:0070008">
    <property type="term" value="F:serine-type exopeptidase activity"/>
    <property type="evidence" value="ECO:0007669"/>
    <property type="project" value="InterPro"/>
</dbReference>
<dbReference type="Proteomes" id="UP000249723">
    <property type="component" value="Unassembled WGS sequence"/>
</dbReference>
<accession>A0A2X0NFH1</accession>
<evidence type="ECO:0000256" key="3">
    <source>
        <dbReference type="ARBA" id="ARBA00022729"/>
    </source>
</evidence>
<gene>
    <name evidence="7" type="ORF">BZ3500_MVSOF-1268-A1-R1_CHR11-1G03279</name>
</gene>
<name>A0A2X0NFH1_9BASI</name>
<evidence type="ECO:0000256" key="5">
    <source>
        <dbReference type="ARBA" id="ARBA00023180"/>
    </source>
</evidence>
<sequence>MWSEQKGHTKHLLSILLCLTLIHGGRAAYKSTDLLRAPRVPVQLYQHLRREEQAQIATAQLYSTAGDHSTLRFSTPVAPEYPAYTFDQRVSHFDDVPAPVENETFKQRYWFNAEHYKPGGPVFLLDGGETNGEDRFPFLRQGVLEILSKAHNGIGIILEHRYYGESFPVENLTTDSMRFLSTEMSLLDSKYFAQNVKLPGVYHFNNSLAPWIYCGGSYAGAKAAFARKLYPDVFWGAIASSAVTKAIAEFSEYYEPIRKSAPQQCINLLINHTNLIDQLLDLNNYAVTSSLKSLFGLPNVTMSDDFVNTLAAALGSWQGQNWDPAVGSREFDEFCDALTNAEVEVSSEVRDAHTGLKDGINRFGWSWPSPKAFAKLAKYAQYIRTNVASLCPAEMRQDECFGHEGVDLTGLEQSSWRSWTWQYCTEFGYFITVSSHPRRPLLDCTPFCDVFQAHSFLRPPSQSSPEASERLVSRRIDVKYTRAICQKAFPDGTVVRMPTWPNVEKINKWGGYKIRAPRLAFVDGSRDPWLYATPHSPHAKDRKDSLEEPFKMIEGGVHHWDQNGRPRSEPGPIRAIHSQEIEFVGHWLREWEERGRWRPE</sequence>
<keyword evidence="3 6" id="KW-0732">Signal</keyword>
<comment type="similarity">
    <text evidence="1">Belongs to the peptidase S28 family.</text>
</comment>
<dbReference type="GO" id="GO:0006508">
    <property type="term" value="P:proteolysis"/>
    <property type="evidence" value="ECO:0007669"/>
    <property type="project" value="UniProtKB-KW"/>
</dbReference>
<keyword evidence="5" id="KW-0325">Glycoprotein</keyword>
<feature type="signal peptide" evidence="6">
    <location>
        <begin position="1"/>
        <end position="27"/>
    </location>
</feature>
<dbReference type="OrthoDB" id="2130629at2759"/>
<protein>
    <submittedName>
        <fullName evidence="7">BZ3500_MvSof-1268-A1-R1_Chr11-1g03279 protein</fullName>
    </submittedName>
</protein>
<keyword evidence="2" id="KW-0645">Protease</keyword>
<dbReference type="PANTHER" id="PTHR11010:SF117">
    <property type="entry name" value="SERINE PROTEASE 16"/>
    <property type="match status" value="1"/>
</dbReference>
<dbReference type="AlphaFoldDB" id="A0A2X0NFH1"/>
<dbReference type="InterPro" id="IPR008758">
    <property type="entry name" value="Peptidase_S28"/>
</dbReference>
<keyword evidence="4" id="KW-0378">Hydrolase</keyword>
<dbReference type="PANTHER" id="PTHR11010">
    <property type="entry name" value="PROTEASE S28 PRO-X CARBOXYPEPTIDASE-RELATED"/>
    <property type="match status" value="1"/>
</dbReference>
<dbReference type="GO" id="GO:0008239">
    <property type="term" value="F:dipeptidyl-peptidase activity"/>
    <property type="evidence" value="ECO:0007669"/>
    <property type="project" value="TreeGrafter"/>
</dbReference>
<evidence type="ECO:0000256" key="6">
    <source>
        <dbReference type="SAM" id="SignalP"/>
    </source>
</evidence>
<evidence type="ECO:0000313" key="8">
    <source>
        <dbReference type="Proteomes" id="UP000249723"/>
    </source>
</evidence>
<keyword evidence="8" id="KW-1185">Reference proteome</keyword>
<evidence type="ECO:0000256" key="4">
    <source>
        <dbReference type="ARBA" id="ARBA00022801"/>
    </source>
</evidence>
<reference evidence="8" key="1">
    <citation type="submission" date="2016-10" db="EMBL/GenBank/DDBJ databases">
        <authorList>
            <person name="Jeantristanb JTB J.-T."/>
            <person name="Ricardo R."/>
        </authorList>
    </citation>
    <scope>NUCLEOTIDE SEQUENCE [LARGE SCALE GENOMIC DNA]</scope>
</reference>
<dbReference type="Pfam" id="PF05577">
    <property type="entry name" value="Peptidase_S28"/>
    <property type="match status" value="1"/>
</dbReference>
<proteinExistence type="inferred from homology"/>